<comment type="caution">
    <text evidence="2">The sequence shown here is derived from an EMBL/GenBank/DDBJ whole genome shotgun (WGS) entry which is preliminary data.</text>
</comment>
<evidence type="ECO:0000259" key="1">
    <source>
        <dbReference type="Pfam" id="PF04149"/>
    </source>
</evidence>
<dbReference type="EMBL" id="JAVREN010000017">
    <property type="protein sequence ID" value="MDT0308002.1"/>
    <property type="molecule type" value="Genomic_DNA"/>
</dbReference>
<dbReference type="Pfam" id="PF04149">
    <property type="entry name" value="DUF397"/>
    <property type="match status" value="1"/>
</dbReference>
<feature type="domain" description="DUF397" evidence="1">
    <location>
        <begin position="9"/>
        <end position="61"/>
    </location>
</feature>
<protein>
    <submittedName>
        <fullName evidence="2">DUF397 domain-containing protein</fullName>
    </submittedName>
</protein>
<reference evidence="3" key="1">
    <citation type="submission" date="2023-07" db="EMBL/GenBank/DDBJ databases">
        <title>30 novel species of actinomycetes from the DSMZ collection.</title>
        <authorList>
            <person name="Nouioui I."/>
        </authorList>
    </citation>
    <scope>NUCLEOTIDE SEQUENCE [LARGE SCALE GENOMIC DNA]</scope>
    <source>
        <strain evidence="3">DSM 44917</strain>
    </source>
</reference>
<organism evidence="2 3">
    <name type="scientific">Streptomyces boetiae</name>
    <dbReference type="NCBI Taxonomy" id="3075541"/>
    <lineage>
        <taxon>Bacteria</taxon>
        <taxon>Bacillati</taxon>
        <taxon>Actinomycetota</taxon>
        <taxon>Actinomycetes</taxon>
        <taxon>Kitasatosporales</taxon>
        <taxon>Streptomycetaceae</taxon>
        <taxon>Streptomyces</taxon>
    </lineage>
</organism>
<sequence length="64" mass="6841">MNNTLETQSWRRSSYSNGQSACVEVADNLAETVPVRDSKAPDGPALTIPNDAWSTFVASLKDAG</sequence>
<accession>A0ABU2L9J4</accession>
<dbReference type="RefSeq" id="WP_311630956.1">
    <property type="nucleotide sequence ID" value="NZ_JAVREN010000017.1"/>
</dbReference>
<dbReference type="InterPro" id="IPR007278">
    <property type="entry name" value="DUF397"/>
</dbReference>
<evidence type="ECO:0000313" key="3">
    <source>
        <dbReference type="Proteomes" id="UP001183388"/>
    </source>
</evidence>
<proteinExistence type="predicted"/>
<gene>
    <name evidence="2" type="ORF">RM780_13650</name>
</gene>
<keyword evidence="3" id="KW-1185">Reference proteome</keyword>
<dbReference type="Proteomes" id="UP001183388">
    <property type="component" value="Unassembled WGS sequence"/>
</dbReference>
<name>A0ABU2L9J4_9ACTN</name>
<evidence type="ECO:0000313" key="2">
    <source>
        <dbReference type="EMBL" id="MDT0308002.1"/>
    </source>
</evidence>